<dbReference type="PANTHER" id="PTHR21600:SF44">
    <property type="entry name" value="RIBOSOMAL LARGE SUBUNIT PSEUDOURIDINE SYNTHASE D"/>
    <property type="match status" value="1"/>
</dbReference>
<dbReference type="Pfam" id="PF00849">
    <property type="entry name" value="PseudoU_synth_2"/>
    <property type="match status" value="1"/>
</dbReference>
<gene>
    <name evidence="10" type="primary">rluD</name>
    <name evidence="10" type="ORF">ERCICURT3053_353</name>
</gene>
<dbReference type="AlphaFoldDB" id="A0A451CZ60"/>
<dbReference type="Gene3D" id="3.30.2350.10">
    <property type="entry name" value="Pseudouridine synthase"/>
    <property type="match status" value="1"/>
</dbReference>
<dbReference type="SUPFAM" id="SSF55120">
    <property type="entry name" value="Pseudouridine synthase"/>
    <property type="match status" value="1"/>
</dbReference>
<dbReference type="SMART" id="SM00363">
    <property type="entry name" value="S4"/>
    <property type="match status" value="1"/>
</dbReference>
<organism evidence="10 11">
    <name type="scientific">Candidatus Erwinia haradaeae</name>
    <dbReference type="NCBI Taxonomy" id="1922217"/>
    <lineage>
        <taxon>Bacteria</taxon>
        <taxon>Pseudomonadati</taxon>
        <taxon>Pseudomonadota</taxon>
        <taxon>Gammaproteobacteria</taxon>
        <taxon>Enterobacterales</taxon>
        <taxon>Erwiniaceae</taxon>
        <taxon>Erwinia</taxon>
    </lineage>
</organism>
<dbReference type="InterPro" id="IPR006145">
    <property type="entry name" value="PsdUridine_synth_RsuA/RluA"/>
</dbReference>
<evidence type="ECO:0000256" key="7">
    <source>
        <dbReference type="PROSITE-ProRule" id="PRU00182"/>
    </source>
</evidence>
<reference evidence="10 11" key="1">
    <citation type="submission" date="2019-02" db="EMBL/GenBank/DDBJ databases">
        <authorList>
            <person name="Manzano-Marin A."/>
            <person name="Manzano-Marin A."/>
        </authorList>
    </citation>
    <scope>NUCLEOTIDE SEQUENCE [LARGE SCALE GENOMIC DNA]</scope>
    <source>
        <strain evidence="10 11">ErCicurtihirsuta</strain>
    </source>
</reference>
<feature type="domain" description="RNA-binding S4" evidence="9">
    <location>
        <begin position="18"/>
        <end position="83"/>
    </location>
</feature>
<comment type="catalytic activity">
    <reaction evidence="4">
        <text>uridine(1911/1915/1917) in 23S rRNA = pseudouridine(1911/1915/1917) in 23S rRNA</text>
        <dbReference type="Rhea" id="RHEA:42524"/>
        <dbReference type="Rhea" id="RHEA-COMP:10097"/>
        <dbReference type="Rhea" id="RHEA-COMP:10098"/>
        <dbReference type="ChEBI" id="CHEBI:65314"/>
        <dbReference type="ChEBI" id="CHEBI:65315"/>
        <dbReference type="EC" id="5.4.99.23"/>
    </reaction>
</comment>
<dbReference type="InterPro" id="IPR036986">
    <property type="entry name" value="S4_RNA-bd_sf"/>
</dbReference>
<dbReference type="FunFam" id="3.30.2350.10:FF:000006">
    <property type="entry name" value="Pseudouridine synthase"/>
    <property type="match status" value="1"/>
</dbReference>
<evidence type="ECO:0000313" key="11">
    <source>
        <dbReference type="Proteomes" id="UP000294364"/>
    </source>
</evidence>
<dbReference type="RefSeq" id="WP_157992027.1">
    <property type="nucleotide sequence ID" value="NZ_LR217698.1"/>
</dbReference>
<evidence type="ECO:0000256" key="5">
    <source>
        <dbReference type="ARBA" id="ARBA00056072"/>
    </source>
</evidence>
<evidence type="ECO:0000256" key="8">
    <source>
        <dbReference type="RuleBase" id="RU362028"/>
    </source>
</evidence>
<dbReference type="InterPro" id="IPR020103">
    <property type="entry name" value="PsdUridine_synth_cat_dom_sf"/>
</dbReference>
<dbReference type="PANTHER" id="PTHR21600">
    <property type="entry name" value="MITOCHONDRIAL RNA PSEUDOURIDINE SYNTHASE"/>
    <property type="match status" value="1"/>
</dbReference>
<dbReference type="SUPFAM" id="SSF55174">
    <property type="entry name" value="Alpha-L RNA-binding motif"/>
    <property type="match status" value="1"/>
</dbReference>
<dbReference type="Gene3D" id="3.10.290.10">
    <property type="entry name" value="RNA-binding S4 domain"/>
    <property type="match status" value="1"/>
</dbReference>
<accession>A0A451CZ60</accession>
<dbReference type="CDD" id="cd00165">
    <property type="entry name" value="S4"/>
    <property type="match status" value="1"/>
</dbReference>
<evidence type="ECO:0000256" key="3">
    <source>
        <dbReference type="ARBA" id="ARBA00023235"/>
    </source>
</evidence>
<evidence type="ECO:0000256" key="4">
    <source>
        <dbReference type="ARBA" id="ARBA00036882"/>
    </source>
</evidence>
<dbReference type="OrthoDB" id="9807829at2"/>
<dbReference type="Proteomes" id="UP000294364">
    <property type="component" value="Chromosome"/>
</dbReference>
<dbReference type="NCBIfam" id="TIGR00005">
    <property type="entry name" value="rluA_subfam"/>
    <property type="match status" value="1"/>
</dbReference>
<dbReference type="GO" id="GO:0160140">
    <property type="term" value="F:23S rRNA pseudouridine(1911/1915/1917) synthase activity"/>
    <property type="evidence" value="ECO:0007669"/>
    <property type="project" value="UniProtKB-EC"/>
</dbReference>
<dbReference type="NCBIfam" id="NF008385">
    <property type="entry name" value="PRK11180.1"/>
    <property type="match status" value="1"/>
</dbReference>
<proteinExistence type="inferred from homology"/>
<comment type="catalytic activity">
    <reaction evidence="8">
        <text>a uridine in RNA = a pseudouridine in RNA</text>
        <dbReference type="Rhea" id="RHEA:48348"/>
        <dbReference type="Rhea" id="RHEA-COMP:12068"/>
        <dbReference type="Rhea" id="RHEA-COMP:12069"/>
        <dbReference type="ChEBI" id="CHEBI:65314"/>
        <dbReference type="ChEBI" id="CHEBI:65315"/>
    </reaction>
</comment>
<dbReference type="InterPro" id="IPR006225">
    <property type="entry name" value="PsdUridine_synth_RluC/D"/>
</dbReference>
<feature type="active site" evidence="6">
    <location>
        <position position="139"/>
    </location>
</feature>
<dbReference type="PROSITE" id="PS50889">
    <property type="entry name" value="S4"/>
    <property type="match status" value="1"/>
</dbReference>
<dbReference type="CDD" id="cd02869">
    <property type="entry name" value="PseudoU_synth_RluA_like"/>
    <property type="match status" value="1"/>
</dbReference>
<dbReference type="GO" id="GO:0000455">
    <property type="term" value="P:enzyme-directed rRNA pseudouridine synthesis"/>
    <property type="evidence" value="ECO:0007669"/>
    <property type="project" value="TreeGrafter"/>
</dbReference>
<evidence type="ECO:0000256" key="2">
    <source>
        <dbReference type="ARBA" id="ARBA00022884"/>
    </source>
</evidence>
<dbReference type="EC" id="5.4.99.-" evidence="8"/>
<comment type="function">
    <text evidence="5">Responsible for synthesis of pseudouridine from uracil at positions 1911, 1915 and 1917 in 23S ribosomal RNA.</text>
</comment>
<name>A0A451CZ60_9GAMM</name>
<dbReference type="PROSITE" id="PS01129">
    <property type="entry name" value="PSI_RLU"/>
    <property type="match status" value="1"/>
</dbReference>
<keyword evidence="2 7" id="KW-0694">RNA-binding</keyword>
<evidence type="ECO:0000256" key="6">
    <source>
        <dbReference type="PIRSR" id="PIRSR606225-1"/>
    </source>
</evidence>
<evidence type="ECO:0000259" key="9">
    <source>
        <dbReference type="SMART" id="SM00363"/>
    </source>
</evidence>
<dbReference type="InterPro" id="IPR006224">
    <property type="entry name" value="PsdUridine_synth_RluA-like_CS"/>
</dbReference>
<dbReference type="GO" id="GO:0003723">
    <property type="term" value="F:RNA binding"/>
    <property type="evidence" value="ECO:0007669"/>
    <property type="project" value="UniProtKB-KW"/>
</dbReference>
<dbReference type="EMBL" id="LR217698">
    <property type="protein sequence ID" value="VFP78717.1"/>
    <property type="molecule type" value="Genomic_DNA"/>
</dbReference>
<dbReference type="InterPro" id="IPR050188">
    <property type="entry name" value="RluA_PseudoU_synthase"/>
</dbReference>
<dbReference type="Pfam" id="PF01479">
    <property type="entry name" value="S4"/>
    <property type="match status" value="1"/>
</dbReference>
<evidence type="ECO:0000313" key="10">
    <source>
        <dbReference type="EMBL" id="VFP78717.1"/>
    </source>
</evidence>
<keyword evidence="3 8" id="KW-0413">Isomerase</keyword>
<evidence type="ECO:0000256" key="1">
    <source>
        <dbReference type="ARBA" id="ARBA00010876"/>
    </source>
</evidence>
<sequence>MSYKIELNAIVPLDPVKNRLDQILVELFPKYSRSMLKKWILCQCVTVNGVVIHIAKKRIFGGEKICINVEIKQIDPWEAKEIPLHIVYEDQYILVIDKQPNLVVHPGAGHNHDTVLNALIYYFPAIKEVPRAGIVHRLDKDTTGLMVIAKTPSAHAHLIKALKERKITREYEAIAIGCMISGGMVNSPISRHPTKRTHMAINHFGKPAITYYRILKKFRSHTWLKLQLHTGRTHQIRVHMAHINHPLVGDPIYGGRLRLPKGASESVISTLHSFRRQALHATMLCLEHPILGIQMKWNSKLPQDIVNLLSSLETDMKVYKELLDY</sequence>
<protein>
    <recommendedName>
        <fullName evidence="8">Pseudouridine synthase</fullName>
        <ecNumber evidence="8">5.4.99.-</ecNumber>
    </recommendedName>
</protein>
<comment type="similarity">
    <text evidence="1 8">Belongs to the pseudouridine synthase RluA family.</text>
</comment>
<dbReference type="InterPro" id="IPR002942">
    <property type="entry name" value="S4_RNA-bd"/>
</dbReference>